<feature type="transmembrane region" description="Helical" evidence="4">
    <location>
        <begin position="63"/>
        <end position="89"/>
    </location>
</feature>
<dbReference type="GO" id="GO:0005886">
    <property type="term" value="C:plasma membrane"/>
    <property type="evidence" value="ECO:0007669"/>
    <property type="project" value="UniProtKB-SubCell"/>
</dbReference>
<dbReference type="InterPro" id="IPR050366">
    <property type="entry name" value="BP-dependent_transpt_permease"/>
</dbReference>
<dbReference type="EMBL" id="FNHI01000009">
    <property type="protein sequence ID" value="SDM50131.1"/>
    <property type="molecule type" value="Genomic_DNA"/>
</dbReference>
<evidence type="ECO:0000256" key="3">
    <source>
        <dbReference type="SAM" id="MobiDB-lite"/>
    </source>
</evidence>
<feature type="region of interest" description="Disordered" evidence="3">
    <location>
        <begin position="29"/>
        <end position="49"/>
    </location>
</feature>
<organism evidence="5 6">
    <name type="scientific">Streptomyces wuyuanensis</name>
    <dbReference type="NCBI Taxonomy" id="1196353"/>
    <lineage>
        <taxon>Bacteria</taxon>
        <taxon>Bacillati</taxon>
        <taxon>Actinomycetota</taxon>
        <taxon>Actinomycetes</taxon>
        <taxon>Kitasatosporales</taxon>
        <taxon>Streptomycetaceae</taxon>
        <taxon>Streptomyces</taxon>
    </lineage>
</organism>
<protein>
    <submittedName>
        <fullName evidence="5">Peptide/nickel transport system permease protein</fullName>
    </submittedName>
</protein>
<keyword evidence="6" id="KW-1185">Reference proteome</keyword>
<dbReference type="PANTHER" id="PTHR43386">
    <property type="entry name" value="OLIGOPEPTIDE TRANSPORT SYSTEM PERMEASE PROTEIN APPC"/>
    <property type="match status" value="1"/>
</dbReference>
<dbReference type="PANTHER" id="PTHR43386:SF23">
    <property type="entry name" value="ABC TRANSPORTER"/>
    <property type="match status" value="1"/>
</dbReference>
<evidence type="ECO:0000313" key="5">
    <source>
        <dbReference type="EMBL" id="SDM50131.1"/>
    </source>
</evidence>
<evidence type="ECO:0000256" key="2">
    <source>
        <dbReference type="ARBA" id="ARBA00022448"/>
    </source>
</evidence>
<reference evidence="6" key="1">
    <citation type="submission" date="2016-10" db="EMBL/GenBank/DDBJ databases">
        <authorList>
            <person name="Varghese N."/>
            <person name="Submissions S."/>
        </authorList>
    </citation>
    <scope>NUCLEOTIDE SEQUENCE [LARGE SCALE GENOMIC DNA]</scope>
    <source>
        <strain evidence="6">CGMCC 4.7042</strain>
    </source>
</reference>
<evidence type="ECO:0000256" key="1">
    <source>
        <dbReference type="ARBA" id="ARBA00004651"/>
    </source>
</evidence>
<feature type="region of interest" description="Disordered" evidence="3">
    <location>
        <begin position="96"/>
        <end position="117"/>
    </location>
</feature>
<dbReference type="STRING" id="1196353.SAMN05444921_10953"/>
<evidence type="ECO:0000313" key="6">
    <source>
        <dbReference type="Proteomes" id="UP000199063"/>
    </source>
</evidence>
<comment type="subcellular location">
    <subcellularLocation>
        <location evidence="1">Cell membrane</location>
        <topology evidence="1">Multi-pass membrane protein</topology>
    </subcellularLocation>
</comment>
<keyword evidence="4" id="KW-0812">Transmembrane</keyword>
<dbReference type="RefSeq" id="WP_404204133.1">
    <property type="nucleotide sequence ID" value="NZ_FNHI01000009.1"/>
</dbReference>
<dbReference type="AlphaFoldDB" id="A0A1G9TR81"/>
<feature type="compositionally biased region" description="Basic and acidic residues" evidence="3">
    <location>
        <begin position="38"/>
        <end position="49"/>
    </location>
</feature>
<accession>A0A1G9TR81</accession>
<gene>
    <name evidence="5" type="ORF">SAMN05444921_10953</name>
</gene>
<evidence type="ECO:0000256" key="4">
    <source>
        <dbReference type="SAM" id="Phobius"/>
    </source>
</evidence>
<keyword evidence="4" id="KW-1133">Transmembrane helix</keyword>
<feature type="compositionally biased region" description="Low complexity" evidence="3">
    <location>
        <begin position="97"/>
        <end position="117"/>
    </location>
</feature>
<dbReference type="GeneID" id="40830293"/>
<keyword evidence="2" id="KW-0813">Transport</keyword>
<name>A0A1G9TR81_9ACTN</name>
<sequence>MAASAAIATGAALAALVVPPLARLDGQAVDASTKLRPPSRERLPGTGDVGRDLLPRCVHGLPISLLVGLVAALAATVAGAAFGAAVVAFGRRRDGAVLPGPTPVTGLPPGTTPLSSR</sequence>
<keyword evidence="4" id="KW-0472">Membrane</keyword>
<dbReference type="Proteomes" id="UP000199063">
    <property type="component" value="Unassembled WGS sequence"/>
</dbReference>
<proteinExistence type="predicted"/>